<dbReference type="InterPro" id="IPR012340">
    <property type="entry name" value="NA-bd_OB-fold"/>
</dbReference>
<evidence type="ECO:0000256" key="3">
    <source>
        <dbReference type="ARBA" id="ARBA00017411"/>
    </source>
</evidence>
<dbReference type="GO" id="GO:0000781">
    <property type="term" value="C:chromosome, telomeric region"/>
    <property type="evidence" value="ECO:0007669"/>
    <property type="project" value="UniProtKB-SubCell"/>
</dbReference>
<keyword evidence="6" id="KW-0238">DNA-binding</keyword>
<evidence type="ECO:0000256" key="2">
    <source>
        <dbReference type="ARBA" id="ARBA00004574"/>
    </source>
</evidence>
<accession>A0AAW2ZQM0</accession>
<evidence type="ECO:0000313" key="10">
    <source>
        <dbReference type="Proteomes" id="UP001431209"/>
    </source>
</evidence>
<sequence>MTTTLSCYAKLFNKDILSMKRVTDEKEVKFLLNDYVISSCEVVGYIVSVDEWINKTTVMVDDGTEVLSCLLWMSDSSKNQYNTQRSSADICRLGNLVKVSGRLSTYKDYVQLVIYNITKIKPREECLAWLDRIRLRKFYNEIHTSPDLINNDKKHFANLDDKLYRVLCRHPNYSSIPFELDDILNDNRICSELDLTQDEVHAQDNTLMVGNALNELLLSGRAICRVQGVGIYELITFSDLVPHVRTFIEYQMKHNAENNPRGVHINFILRHVNSLAFFSNVKKNMIFECITFLMNEELVVFESGPERFTPL</sequence>
<evidence type="ECO:0000256" key="8">
    <source>
        <dbReference type="ARBA" id="ARBA00030039"/>
    </source>
</evidence>
<evidence type="ECO:0000256" key="4">
    <source>
        <dbReference type="ARBA" id="ARBA00022454"/>
    </source>
</evidence>
<comment type="subcellular location">
    <subcellularLocation>
        <location evidence="2">Chromosome</location>
        <location evidence="2">Telomere</location>
    </subcellularLocation>
    <subcellularLocation>
        <location evidence="1">Nucleus</location>
    </subcellularLocation>
</comment>
<keyword evidence="10" id="KW-1185">Reference proteome</keyword>
<keyword evidence="7" id="KW-0539">Nucleus</keyword>
<dbReference type="EMBL" id="JAOPGA020001859">
    <property type="protein sequence ID" value="KAL0491755.1"/>
    <property type="molecule type" value="Genomic_DNA"/>
</dbReference>
<dbReference type="GO" id="GO:0005634">
    <property type="term" value="C:nucleus"/>
    <property type="evidence" value="ECO:0007669"/>
    <property type="project" value="UniProtKB-SubCell"/>
</dbReference>
<evidence type="ECO:0000313" key="9">
    <source>
        <dbReference type="EMBL" id="KAL0491755.1"/>
    </source>
</evidence>
<dbReference type="GO" id="GO:0003677">
    <property type="term" value="F:DNA binding"/>
    <property type="evidence" value="ECO:0007669"/>
    <property type="project" value="UniProtKB-KW"/>
</dbReference>
<dbReference type="PANTHER" id="PTHR13989">
    <property type="entry name" value="REPLICATION PROTEIN A-RELATED"/>
    <property type="match status" value="1"/>
</dbReference>
<dbReference type="InterPro" id="IPR040260">
    <property type="entry name" value="RFA2-like"/>
</dbReference>
<evidence type="ECO:0000256" key="6">
    <source>
        <dbReference type="ARBA" id="ARBA00023125"/>
    </source>
</evidence>
<keyword evidence="4" id="KW-0158">Chromosome</keyword>
<dbReference type="PANTHER" id="PTHR13989:SF33">
    <property type="entry name" value="CST COMPLEX SUBUNIT STN1"/>
    <property type="match status" value="1"/>
</dbReference>
<evidence type="ECO:0000256" key="5">
    <source>
        <dbReference type="ARBA" id="ARBA00022895"/>
    </source>
</evidence>
<organism evidence="9 10">
    <name type="scientific">Acrasis kona</name>
    <dbReference type="NCBI Taxonomy" id="1008807"/>
    <lineage>
        <taxon>Eukaryota</taxon>
        <taxon>Discoba</taxon>
        <taxon>Heterolobosea</taxon>
        <taxon>Tetramitia</taxon>
        <taxon>Eutetramitia</taxon>
        <taxon>Acrasidae</taxon>
        <taxon>Acrasis</taxon>
    </lineage>
</organism>
<evidence type="ECO:0000256" key="1">
    <source>
        <dbReference type="ARBA" id="ARBA00004123"/>
    </source>
</evidence>
<dbReference type="Proteomes" id="UP001431209">
    <property type="component" value="Unassembled WGS sequence"/>
</dbReference>
<proteinExistence type="predicted"/>
<dbReference type="SUPFAM" id="SSF50249">
    <property type="entry name" value="Nucleic acid-binding proteins"/>
    <property type="match status" value="1"/>
</dbReference>
<name>A0AAW2ZQM0_9EUKA</name>
<dbReference type="AlphaFoldDB" id="A0AAW2ZQM0"/>
<comment type="caution">
    <text evidence="9">The sequence shown here is derived from an EMBL/GenBank/DDBJ whole genome shotgun (WGS) entry which is preliminary data.</text>
</comment>
<dbReference type="Gene3D" id="2.40.50.140">
    <property type="entry name" value="Nucleic acid-binding proteins"/>
    <property type="match status" value="1"/>
</dbReference>
<protein>
    <recommendedName>
        <fullName evidence="3">CST complex subunit STN1</fullName>
    </recommendedName>
    <alternativeName>
        <fullName evidence="8">Suppressor of cdc thirteen homolog</fullName>
    </alternativeName>
</protein>
<reference evidence="9 10" key="1">
    <citation type="submission" date="2024-03" db="EMBL/GenBank/DDBJ databases">
        <title>The Acrasis kona genome and developmental transcriptomes reveal deep origins of eukaryotic multicellular pathways.</title>
        <authorList>
            <person name="Sheikh S."/>
            <person name="Fu C.-J."/>
            <person name="Brown M.W."/>
            <person name="Baldauf S.L."/>
        </authorList>
    </citation>
    <scope>NUCLEOTIDE SEQUENCE [LARGE SCALE GENOMIC DNA]</scope>
    <source>
        <strain evidence="9 10">ATCC MYA-3509</strain>
    </source>
</reference>
<gene>
    <name evidence="9" type="ORF">AKO1_000603</name>
</gene>
<evidence type="ECO:0000256" key="7">
    <source>
        <dbReference type="ARBA" id="ARBA00023242"/>
    </source>
</evidence>
<keyword evidence="5" id="KW-0779">Telomere</keyword>